<evidence type="ECO:0000259" key="1">
    <source>
        <dbReference type="Pfam" id="PF08044"/>
    </source>
</evidence>
<reference evidence="3" key="1">
    <citation type="journal article" date="2019" name="Int. J. Syst. Evol. Microbiol.">
        <title>The Global Catalogue of Microorganisms (GCM) 10K type strain sequencing project: providing services to taxonomists for standard genome sequencing and annotation.</title>
        <authorList>
            <consortium name="The Broad Institute Genomics Platform"/>
            <consortium name="The Broad Institute Genome Sequencing Center for Infectious Disease"/>
            <person name="Wu L."/>
            <person name="Ma J."/>
        </authorList>
    </citation>
    <scope>NUCLEOTIDE SEQUENCE [LARGE SCALE GENOMIC DNA]</scope>
    <source>
        <strain evidence="3">ICMP 6774ER</strain>
    </source>
</reference>
<dbReference type="PANTHER" id="PTHR40763">
    <property type="entry name" value="MEMBRANE PROTEIN-RELATED"/>
    <property type="match status" value="1"/>
</dbReference>
<feature type="domain" description="DUF1707" evidence="1">
    <location>
        <begin position="12"/>
        <end position="64"/>
    </location>
</feature>
<proteinExistence type="predicted"/>
<dbReference type="Proteomes" id="UP001597368">
    <property type="component" value="Unassembled WGS sequence"/>
</dbReference>
<dbReference type="InterPro" id="IPR012551">
    <property type="entry name" value="DUF1707_SHOCT-like"/>
</dbReference>
<protein>
    <submittedName>
        <fullName evidence="2">DUF1707 domain-containing protein</fullName>
    </submittedName>
</protein>
<keyword evidence="3" id="KW-1185">Reference proteome</keyword>
<dbReference type="Pfam" id="PF08044">
    <property type="entry name" value="DUF1707"/>
    <property type="match status" value="1"/>
</dbReference>
<evidence type="ECO:0000313" key="3">
    <source>
        <dbReference type="Proteomes" id="UP001597368"/>
    </source>
</evidence>
<comment type="caution">
    <text evidence="2">The sequence shown here is derived from an EMBL/GenBank/DDBJ whole genome shotgun (WGS) entry which is preliminary data.</text>
</comment>
<dbReference type="RefSeq" id="WP_379575923.1">
    <property type="nucleotide sequence ID" value="NZ_JBHUFV010000047.1"/>
</dbReference>
<dbReference type="EMBL" id="JBHUFV010000047">
    <property type="protein sequence ID" value="MFD1935807.1"/>
    <property type="molecule type" value="Genomic_DNA"/>
</dbReference>
<sequence length="197" mass="21023">MTPLPDRDPREMRAADLDRERTAEILRAAAGDGRLGMEEFHERLDQVYSAKTYAELDLLTHDLPTPAHTPLPVSSPSTTSGADSGVAIAVMGGFKRTGIWRAPRVLTTVAFWGGGKIDLREATLNGGEITIRAFAVMGGVDIIVPEDADVDVTGIGVMGGFDHAAGGAGAPGAPRIRITGFSFWGGVDVKRKRRKRE</sequence>
<organism evidence="2 3">
    <name type="scientific">Nonomuraea mangrovi</name>
    <dbReference type="NCBI Taxonomy" id="2316207"/>
    <lineage>
        <taxon>Bacteria</taxon>
        <taxon>Bacillati</taxon>
        <taxon>Actinomycetota</taxon>
        <taxon>Actinomycetes</taxon>
        <taxon>Streptosporangiales</taxon>
        <taxon>Streptosporangiaceae</taxon>
        <taxon>Nonomuraea</taxon>
    </lineage>
</organism>
<dbReference type="PANTHER" id="PTHR40763:SF4">
    <property type="entry name" value="DUF1707 DOMAIN-CONTAINING PROTEIN"/>
    <property type="match status" value="1"/>
</dbReference>
<gene>
    <name evidence="2" type="ORF">ACFSKW_30480</name>
</gene>
<name>A0ABW4T1M9_9ACTN</name>
<accession>A0ABW4T1M9</accession>
<evidence type="ECO:0000313" key="2">
    <source>
        <dbReference type="EMBL" id="MFD1935807.1"/>
    </source>
</evidence>